<dbReference type="CDD" id="cd08646">
    <property type="entry name" value="FMT_core_Met-tRNA-FMT_N"/>
    <property type="match status" value="1"/>
</dbReference>
<dbReference type="EMBL" id="MZNU01000032">
    <property type="protein sequence ID" value="OWP06848.1"/>
    <property type="molecule type" value="Genomic_DNA"/>
</dbReference>
<dbReference type="PANTHER" id="PTHR11138">
    <property type="entry name" value="METHIONYL-TRNA FORMYLTRANSFERASE"/>
    <property type="match status" value="1"/>
</dbReference>
<dbReference type="Pfam" id="PF00551">
    <property type="entry name" value="Formyl_trans_N"/>
    <property type="match status" value="1"/>
</dbReference>
<evidence type="ECO:0000259" key="2">
    <source>
        <dbReference type="Pfam" id="PF00551"/>
    </source>
</evidence>
<gene>
    <name evidence="3" type="ORF">B2J93_3844</name>
</gene>
<accession>A0A218ZFT5</accession>
<dbReference type="InterPro" id="IPR041711">
    <property type="entry name" value="Met-tRNA-FMT_N"/>
</dbReference>
<evidence type="ECO:0000313" key="4">
    <source>
        <dbReference type="Proteomes" id="UP000242519"/>
    </source>
</evidence>
<proteinExistence type="predicted"/>
<dbReference type="EC" id="2.1.2.9" evidence="1"/>
<dbReference type="OrthoDB" id="10268103at2759"/>
<protein>
    <recommendedName>
        <fullName evidence="1">methionyl-tRNA formyltransferase</fullName>
        <ecNumber evidence="1">2.1.2.9</ecNumber>
    </recommendedName>
</protein>
<dbReference type="GO" id="GO:0005739">
    <property type="term" value="C:mitochondrion"/>
    <property type="evidence" value="ECO:0007669"/>
    <property type="project" value="TreeGrafter"/>
</dbReference>
<comment type="caution">
    <text evidence="3">The sequence shown here is derived from an EMBL/GenBank/DDBJ whole genome shotgun (WGS) entry which is preliminary data.</text>
</comment>
<dbReference type="STRING" id="503106.A0A218ZFT5"/>
<evidence type="ECO:0000313" key="3">
    <source>
        <dbReference type="EMBL" id="OWP06848.1"/>
    </source>
</evidence>
<dbReference type="InParanoid" id="A0A218ZFT5"/>
<name>A0A218ZFT5_9HELO</name>
<sequence length="461" mass="50973">MIALFMLRPALKKHSVSALFSPRHGRKCYSTKECKPLLILFCGSDDFSIASLRALHTEHLQSPGLIKSIDVLCRPGKPAGRSLKKIREVPIKAAAEELGLTVHERDTFTGWELPKPNDESINLIIAVSFGLFVPPRILKAAEYGGLNVHPSLLPQFRGPAPLQRAIMTFAKVTGVTLQTLDDKSFDHGLILAQKQFHIPDRTRITYPQLVDFVKPQAAELLVKGIRRRVFVPPLVEVCPYRVPAKLTAAPKIGSEDAKIDFHHRGVRYWAPAVHRALGRLWGNFWLDPGSQRRLIFEDIEAVERPTPFIIHGGEARDGAEAPLPDDDAPPLEESMSLEDRLASKGVLFVVPVRPQAPPGGSSSTLLPLFYVEDREAVIFSAYAGALRVKHITLAGQPAKPAREVLRNMQKFGVWRLRFGENARRPGKQILVVEDAKAAEGAQRACDARTASYKSICDAAGF</sequence>
<dbReference type="PANTHER" id="PTHR11138:SF5">
    <property type="entry name" value="METHIONYL-TRNA FORMYLTRANSFERASE, MITOCHONDRIAL"/>
    <property type="match status" value="1"/>
</dbReference>
<reference evidence="3 4" key="1">
    <citation type="submission" date="2017-04" db="EMBL/GenBank/DDBJ databases">
        <title>Draft genome sequence of Marssonina coronaria NL1: causal agent of apple blotch.</title>
        <authorList>
            <person name="Cheng Q."/>
        </authorList>
    </citation>
    <scope>NUCLEOTIDE SEQUENCE [LARGE SCALE GENOMIC DNA]</scope>
    <source>
        <strain evidence="3 4">NL1</strain>
    </source>
</reference>
<dbReference type="GO" id="GO:0004479">
    <property type="term" value="F:methionyl-tRNA formyltransferase activity"/>
    <property type="evidence" value="ECO:0007669"/>
    <property type="project" value="UniProtKB-EC"/>
</dbReference>
<dbReference type="Gene3D" id="3.40.50.12230">
    <property type="match status" value="1"/>
</dbReference>
<dbReference type="InterPro" id="IPR036477">
    <property type="entry name" value="Formyl_transf_N_sf"/>
</dbReference>
<dbReference type="Proteomes" id="UP000242519">
    <property type="component" value="Unassembled WGS sequence"/>
</dbReference>
<dbReference type="SUPFAM" id="SSF53328">
    <property type="entry name" value="Formyltransferase"/>
    <property type="match status" value="1"/>
</dbReference>
<dbReference type="AlphaFoldDB" id="A0A218ZFT5"/>
<organism evidence="3 4">
    <name type="scientific">Diplocarpon coronariae</name>
    <dbReference type="NCBI Taxonomy" id="2795749"/>
    <lineage>
        <taxon>Eukaryota</taxon>
        <taxon>Fungi</taxon>
        <taxon>Dikarya</taxon>
        <taxon>Ascomycota</taxon>
        <taxon>Pezizomycotina</taxon>
        <taxon>Leotiomycetes</taxon>
        <taxon>Helotiales</taxon>
        <taxon>Drepanopezizaceae</taxon>
        <taxon>Diplocarpon</taxon>
    </lineage>
</organism>
<dbReference type="InterPro" id="IPR002376">
    <property type="entry name" value="Formyl_transf_N"/>
</dbReference>
<evidence type="ECO:0000256" key="1">
    <source>
        <dbReference type="ARBA" id="ARBA00012261"/>
    </source>
</evidence>
<keyword evidence="4" id="KW-1185">Reference proteome</keyword>
<feature type="domain" description="Formyl transferase N-terminal" evidence="2">
    <location>
        <begin position="43"/>
        <end position="200"/>
    </location>
</feature>